<name>X1IVA4_9ZZZZ</name>
<reference evidence="1" key="1">
    <citation type="journal article" date="2014" name="Front. Microbiol.">
        <title>High frequency of phylogenetically diverse reductive dehalogenase-homologous genes in deep subseafloor sedimentary metagenomes.</title>
        <authorList>
            <person name="Kawai M."/>
            <person name="Futagami T."/>
            <person name="Toyoda A."/>
            <person name="Takaki Y."/>
            <person name="Nishi S."/>
            <person name="Hori S."/>
            <person name="Arai W."/>
            <person name="Tsubouchi T."/>
            <person name="Morono Y."/>
            <person name="Uchiyama I."/>
            <person name="Ito T."/>
            <person name="Fujiyama A."/>
            <person name="Inagaki F."/>
            <person name="Takami H."/>
        </authorList>
    </citation>
    <scope>NUCLEOTIDE SEQUENCE</scope>
    <source>
        <strain evidence="1">Expedition CK06-06</strain>
    </source>
</reference>
<feature type="non-terminal residue" evidence="1">
    <location>
        <position position="1"/>
    </location>
</feature>
<proteinExistence type="predicted"/>
<gene>
    <name evidence="1" type="ORF">S03H2_41841</name>
</gene>
<accession>X1IVA4</accession>
<evidence type="ECO:0000313" key="1">
    <source>
        <dbReference type="EMBL" id="GAH73205.1"/>
    </source>
</evidence>
<organism evidence="1">
    <name type="scientific">marine sediment metagenome</name>
    <dbReference type="NCBI Taxonomy" id="412755"/>
    <lineage>
        <taxon>unclassified sequences</taxon>
        <taxon>metagenomes</taxon>
        <taxon>ecological metagenomes</taxon>
    </lineage>
</organism>
<comment type="caution">
    <text evidence="1">The sequence shown here is derived from an EMBL/GenBank/DDBJ whole genome shotgun (WGS) entry which is preliminary data.</text>
</comment>
<dbReference type="EMBL" id="BARU01026015">
    <property type="protein sequence ID" value="GAH73205.1"/>
    <property type="molecule type" value="Genomic_DNA"/>
</dbReference>
<protein>
    <submittedName>
        <fullName evidence="1">Uncharacterized protein</fullName>
    </submittedName>
</protein>
<sequence length="32" mass="3558">WKDELQAQKLYEWAFVAAQDGEASSSGLQEDG</sequence>
<dbReference type="AlphaFoldDB" id="X1IVA4"/>